<dbReference type="SUPFAM" id="SSF46689">
    <property type="entry name" value="Homeodomain-like"/>
    <property type="match status" value="2"/>
</dbReference>
<reference evidence="6" key="1">
    <citation type="submission" date="2025-08" db="UniProtKB">
        <authorList>
            <consortium name="RefSeq"/>
        </authorList>
    </citation>
    <scope>IDENTIFICATION</scope>
</reference>
<keyword evidence="3" id="KW-0539">Nucleus</keyword>
<dbReference type="InterPro" id="IPR050863">
    <property type="entry name" value="CenT-Element_Derived"/>
</dbReference>
<dbReference type="InterPro" id="IPR006600">
    <property type="entry name" value="HTH_CenpB_DNA-bd_dom"/>
</dbReference>
<protein>
    <submittedName>
        <fullName evidence="6">Jerky protein homolog-like</fullName>
    </submittedName>
</protein>
<dbReference type="PROSITE" id="PS51253">
    <property type="entry name" value="HTH_CENPB"/>
    <property type="match status" value="1"/>
</dbReference>
<comment type="subcellular location">
    <subcellularLocation>
        <location evidence="1">Nucleus</location>
    </subcellularLocation>
</comment>
<evidence type="ECO:0000259" key="4">
    <source>
        <dbReference type="PROSITE" id="PS51253"/>
    </source>
</evidence>
<dbReference type="InterPro" id="IPR007889">
    <property type="entry name" value="HTH_Psq"/>
</dbReference>
<dbReference type="Pfam" id="PF03221">
    <property type="entry name" value="HTH_Tnp_Tc5"/>
    <property type="match status" value="1"/>
</dbReference>
<dbReference type="RefSeq" id="XP_024943536.1">
    <property type="nucleotide sequence ID" value="XM_025087768.1"/>
</dbReference>
<dbReference type="Pfam" id="PF04218">
    <property type="entry name" value="CENP-B_N"/>
    <property type="match status" value="1"/>
</dbReference>
<name>A0AAJ7W3Z1_CEPCN</name>
<dbReference type="GO" id="GO:0003677">
    <property type="term" value="F:DNA binding"/>
    <property type="evidence" value="ECO:0007669"/>
    <property type="project" value="UniProtKB-KW"/>
</dbReference>
<feature type="domain" description="HTH CENPB-type" evidence="4">
    <location>
        <begin position="65"/>
        <end position="139"/>
    </location>
</feature>
<evidence type="ECO:0000256" key="2">
    <source>
        <dbReference type="ARBA" id="ARBA00023125"/>
    </source>
</evidence>
<dbReference type="AlphaFoldDB" id="A0AAJ7W3Z1"/>
<evidence type="ECO:0000313" key="6">
    <source>
        <dbReference type="RefSeq" id="XP_024943536.1"/>
    </source>
</evidence>
<dbReference type="SMART" id="SM00674">
    <property type="entry name" value="CENPB"/>
    <property type="match status" value="1"/>
</dbReference>
<dbReference type="GeneID" id="107270417"/>
<dbReference type="Proteomes" id="UP000694920">
    <property type="component" value="Unplaced"/>
</dbReference>
<accession>A0AAJ7W3Z1</accession>
<evidence type="ECO:0000313" key="5">
    <source>
        <dbReference type="Proteomes" id="UP000694920"/>
    </source>
</evidence>
<dbReference type="GO" id="GO:0005634">
    <property type="term" value="C:nucleus"/>
    <property type="evidence" value="ECO:0007669"/>
    <property type="project" value="UniProtKB-SubCell"/>
</dbReference>
<gene>
    <name evidence="6" type="primary">LOC107270417</name>
</gene>
<keyword evidence="2" id="KW-0238">DNA-binding</keyword>
<dbReference type="PANTHER" id="PTHR19303:SF16">
    <property type="entry name" value="JERKY PROTEIN HOMOLOG-LIKE"/>
    <property type="match status" value="1"/>
</dbReference>
<proteinExistence type="predicted"/>
<evidence type="ECO:0000256" key="1">
    <source>
        <dbReference type="ARBA" id="ARBA00004123"/>
    </source>
</evidence>
<keyword evidence="5" id="KW-1185">Reference proteome</keyword>
<dbReference type="PANTHER" id="PTHR19303">
    <property type="entry name" value="TRANSPOSON"/>
    <property type="match status" value="1"/>
</dbReference>
<dbReference type="InterPro" id="IPR009057">
    <property type="entry name" value="Homeodomain-like_sf"/>
</dbReference>
<organism evidence="5 6">
    <name type="scientific">Cephus cinctus</name>
    <name type="common">Wheat stem sawfly</name>
    <dbReference type="NCBI Taxonomy" id="211228"/>
    <lineage>
        <taxon>Eukaryota</taxon>
        <taxon>Metazoa</taxon>
        <taxon>Ecdysozoa</taxon>
        <taxon>Arthropoda</taxon>
        <taxon>Hexapoda</taxon>
        <taxon>Insecta</taxon>
        <taxon>Pterygota</taxon>
        <taxon>Neoptera</taxon>
        <taxon>Endopterygota</taxon>
        <taxon>Hymenoptera</taxon>
        <taxon>Cephoidea</taxon>
        <taxon>Cephidae</taxon>
        <taxon>Cephus</taxon>
    </lineage>
</organism>
<dbReference type="KEGG" id="ccin:107270417"/>
<evidence type="ECO:0000256" key="3">
    <source>
        <dbReference type="ARBA" id="ARBA00023242"/>
    </source>
</evidence>
<sequence>MTKEKKRRSLTNKEKLNILDKLDEGICPTEIANQFGVSRTCVYNLKSSKKKFEALATSSNAQLLQAKSFKTAKDKVLDDAVYLWFCQKRSLDEPISGPLLCEKARVLNEKLNGDRSDSFKASNGWLNNFKRRHGIHHLCVQGERLSSDTESANTFVDEFKRFVEDNGYTKRNIYNADESGLSWRSLPRKTLVCSDENSAPGRKVNKE</sequence>
<dbReference type="Gene3D" id="1.10.10.60">
    <property type="entry name" value="Homeodomain-like"/>
    <property type="match status" value="2"/>
</dbReference>